<evidence type="ECO:0000313" key="2">
    <source>
        <dbReference type="Proteomes" id="UP000326582"/>
    </source>
</evidence>
<gene>
    <name evidence="1" type="ORF">EJF14_11041</name>
</gene>
<dbReference type="Proteomes" id="UP000326582">
    <property type="component" value="Chromosome 1"/>
</dbReference>
<sequence length="892" mass="100352">MSFADSFWTYDYHSGHEVLFDVLFEGVKENEDFIQLFNRRMDSELQYGLSLENLPGQVRPTSKRHTDDDYVSTIKNAFSKMNENFSRQGKYHIEVAQNIQGMVLDPFSKWCKEHESRVAFSEATIAEKFKAYKSKKTALEKLQKKYFNKCRVLEEFRSRYTDEELAEIPQEDTSFDNSADNENISETENELNENTYTFAGAVYDYKNARKLLSDIISNIELTSHKVPILGTYHNVSSGSAITQWLLDNMPEYKGNIAKAESFGQDLIENNFIRLIGSMNASKSFINSSQFLYQWKPLAFEFTKLYERDGSRANVAEPTTVLTKTNQFTNYFEDVKQAIGVASVDFNDKSQYPKLVKQVESLDIAYFESTKDLDMTRCKFEETVMDHLAFMQKCELDRLRAVKKVMFDFLSIFSNKWAALKGVSDELFVVEETIHPSSDLKFLIENYGTGRFEPRVTLYDNYYNSNIKQTFGVDLNVKARLERKAVPSIIQATLSFLDNAYPDLENDTERMNLWTEPVHLSKVHELRFKLNELTDAAEMKDILKKSEPKVVTNVLKLYFMELPDSIVPHSYFDLIMTLYQNYPAESQDKNVNKSRLTGLQNTLSELPVCSLATLDAILTHLNRLVNIISSANEDLGSSLRLRLCKEFGALVLRPKRDNEGAEGKNLHSNTVAVEIIQQEFVTDLFAHKDNIFGELRRRNSNKPSRASSAASGTGPRNSDNQPRVSDSTTASNGSDAAKLRLETKLKRAVTKAAGKNNLSSKGDNVSGPGSSSKTSSSKSPPTTPVKSKSDLSSKSSGTGLKRSSSPNKKKLSSLIEKQSKSTGASTSSQTGNDVENETHDSISHENDMPDVARLTMESSTPKKGDEGASSESSDLPPVPPKKSSSTKEVIVVD</sequence>
<keyword evidence="2" id="KW-1185">Reference proteome</keyword>
<organism evidence="1 2">
    <name type="scientific">Clavispora lusitaniae</name>
    <name type="common">Candida lusitaniae</name>
    <dbReference type="NCBI Taxonomy" id="36911"/>
    <lineage>
        <taxon>Eukaryota</taxon>
        <taxon>Fungi</taxon>
        <taxon>Dikarya</taxon>
        <taxon>Ascomycota</taxon>
        <taxon>Saccharomycotina</taxon>
        <taxon>Pichiomycetes</taxon>
        <taxon>Metschnikowiaceae</taxon>
        <taxon>Clavispora</taxon>
    </lineage>
</organism>
<protein>
    <submittedName>
        <fullName evidence="1">Rho-GTPase-activating protein</fullName>
    </submittedName>
</protein>
<name>A0ACD0WFC9_CLALS</name>
<reference evidence="2" key="1">
    <citation type="journal article" date="2019" name="MBio">
        <title>Comparative genomics for the elucidation of multidrug resistance (MDR) in Candida lusitaniae.</title>
        <authorList>
            <person name="Kannan A."/>
            <person name="Asner S.A."/>
            <person name="Trachsel E."/>
            <person name="Kelly S."/>
            <person name="Parker J."/>
            <person name="Sanglard D."/>
        </authorList>
    </citation>
    <scope>NUCLEOTIDE SEQUENCE [LARGE SCALE GENOMIC DNA]</scope>
    <source>
        <strain evidence="2">P1</strain>
    </source>
</reference>
<accession>A0ACD0WFC9</accession>
<evidence type="ECO:0000313" key="1">
    <source>
        <dbReference type="EMBL" id="QFZ25921.1"/>
    </source>
</evidence>
<proteinExistence type="predicted"/>
<dbReference type="EMBL" id="CP038484">
    <property type="protein sequence ID" value="QFZ25921.1"/>
    <property type="molecule type" value="Genomic_DNA"/>
</dbReference>